<reference evidence="2 3" key="1">
    <citation type="submission" date="2024-01" db="EMBL/GenBank/DDBJ databases">
        <title>The complete chloroplast genome sequence of Lithospermum erythrorhizon: insights into the phylogenetic relationship among Boraginaceae species and the maternal lineages of purple gromwells.</title>
        <authorList>
            <person name="Okada T."/>
            <person name="Watanabe K."/>
        </authorList>
    </citation>
    <scope>NUCLEOTIDE SEQUENCE [LARGE SCALE GENOMIC DNA]</scope>
</reference>
<feature type="region of interest" description="Disordered" evidence="1">
    <location>
        <begin position="70"/>
        <end position="94"/>
    </location>
</feature>
<dbReference type="PANTHER" id="PTHR33737:SF14">
    <property type="entry name" value="TPX2 CENTRAL DOMAIN-CONTAINING PROTEIN"/>
    <property type="match status" value="1"/>
</dbReference>
<comment type="caution">
    <text evidence="2">The sequence shown here is derived from an EMBL/GenBank/DDBJ whole genome shotgun (WGS) entry which is preliminary data.</text>
</comment>
<protein>
    <submittedName>
        <fullName evidence="2">Uncharacterized protein</fullName>
    </submittedName>
</protein>
<proteinExistence type="predicted"/>
<dbReference type="EMBL" id="BAABME010002296">
    <property type="protein sequence ID" value="GAA0154003.1"/>
    <property type="molecule type" value="Genomic_DNA"/>
</dbReference>
<feature type="compositionally biased region" description="Polar residues" evidence="1">
    <location>
        <begin position="71"/>
        <end position="89"/>
    </location>
</feature>
<evidence type="ECO:0000256" key="1">
    <source>
        <dbReference type="SAM" id="MobiDB-lite"/>
    </source>
</evidence>
<feature type="compositionally biased region" description="Polar residues" evidence="1">
    <location>
        <begin position="229"/>
        <end position="258"/>
    </location>
</feature>
<name>A0AAV3PSG9_LITER</name>
<accession>A0AAV3PSG9</accession>
<dbReference type="InterPro" id="IPR045882">
    <property type="entry name" value="GPT1/2"/>
</dbReference>
<dbReference type="AlphaFoldDB" id="A0AAV3PSG9"/>
<feature type="compositionally biased region" description="Polar residues" evidence="1">
    <location>
        <begin position="300"/>
        <end position="318"/>
    </location>
</feature>
<dbReference type="Proteomes" id="UP001454036">
    <property type="component" value="Unassembled WGS sequence"/>
</dbReference>
<feature type="compositionally biased region" description="Basic and acidic residues" evidence="1">
    <location>
        <begin position="135"/>
        <end position="151"/>
    </location>
</feature>
<feature type="region of interest" description="Disordered" evidence="1">
    <location>
        <begin position="491"/>
        <end position="531"/>
    </location>
</feature>
<dbReference type="PANTHER" id="PTHR33737">
    <property type="entry name" value="OS05G0121800 PROTEIN"/>
    <property type="match status" value="1"/>
</dbReference>
<keyword evidence="3" id="KW-1185">Reference proteome</keyword>
<feature type="region of interest" description="Disordered" evidence="1">
    <location>
        <begin position="135"/>
        <end position="319"/>
    </location>
</feature>
<evidence type="ECO:0000313" key="2">
    <source>
        <dbReference type="EMBL" id="GAA0154003.1"/>
    </source>
</evidence>
<evidence type="ECO:0000313" key="3">
    <source>
        <dbReference type="Proteomes" id="UP001454036"/>
    </source>
</evidence>
<organism evidence="2 3">
    <name type="scientific">Lithospermum erythrorhizon</name>
    <name type="common">Purple gromwell</name>
    <name type="synonym">Lithospermum officinale var. erythrorhizon</name>
    <dbReference type="NCBI Taxonomy" id="34254"/>
    <lineage>
        <taxon>Eukaryota</taxon>
        <taxon>Viridiplantae</taxon>
        <taxon>Streptophyta</taxon>
        <taxon>Embryophyta</taxon>
        <taxon>Tracheophyta</taxon>
        <taxon>Spermatophyta</taxon>
        <taxon>Magnoliopsida</taxon>
        <taxon>eudicotyledons</taxon>
        <taxon>Gunneridae</taxon>
        <taxon>Pentapetalae</taxon>
        <taxon>asterids</taxon>
        <taxon>lamiids</taxon>
        <taxon>Boraginales</taxon>
        <taxon>Boraginaceae</taxon>
        <taxon>Boraginoideae</taxon>
        <taxon>Lithospermeae</taxon>
        <taxon>Lithospermum</taxon>
    </lineage>
</organism>
<sequence length="600" mass="66932">MESEGEKNKISFSFDVGGGKKLRLIDMANEDDYLIASPLFDSLEDLRLSVTLDNNSVDEDYKYKGIRPSAETLQQSEPQLHLSSNSSMTPGRPSYMRKSLAWDTAFFTNDGVLDADELFLLNKGLKPRSLHSIQEDTHLRRSEPALRKKVDASTQKKTYKHVFKEESASSRQSLKKSKNQTARSEEFKRMSSKPPKASGPLKDLSTGRSERRLLGKKNGIMSKEEKSVQTRAVPSFASRNFTPSNSQQQRVFATSPDISKNHMKRKTESTRGKLSASVSDITPSRYKEKSKRRATDLHHSTQSLSAISDHSSRKSPSGSIVARSLIENNKENPDSKFSSFLEGEISTPTPFSTRGKLSGLRMPSPTIGYFNECQEKPSAMTEIGTSPFQLQMCDKLPSKKVPISALDAKTQNRKDGFVDIQAPPSYGKHKTGSNVGRNTTNILTISVSGMEEKVFKSGNFCTGKHSRNKIDHSTTLKGEEKKIREISLSMLDNQNKRHKSKTRINGARIQFPQKNGNESQDNKKRSSPHIGDQVHELSKLLGVINLNEGKMIEPEQSHYTSSALATENIPQTHYVASPLNSAESMLRTRSPLGKKNIHLL</sequence>
<dbReference type="GO" id="GO:0008017">
    <property type="term" value="F:microtubule binding"/>
    <property type="evidence" value="ECO:0007669"/>
    <property type="project" value="InterPro"/>
</dbReference>
<gene>
    <name evidence="2" type="ORF">LIER_12107</name>
</gene>